<protein>
    <submittedName>
        <fullName evidence="1">Uncharacterized protein</fullName>
    </submittedName>
</protein>
<proteinExistence type="predicted"/>
<accession>A0A2S1B7N7</accession>
<dbReference type="AlphaFoldDB" id="A0A2S1B7N7"/>
<evidence type="ECO:0000313" key="2">
    <source>
        <dbReference type="Proteomes" id="UP000217311"/>
    </source>
</evidence>
<reference evidence="2" key="1">
    <citation type="submission" date="2017-09" db="EMBL/GenBank/DDBJ databases">
        <title>Genome evolution observed in wild isolates of Caulobacter crescentus.</title>
        <authorList>
            <person name="Ely B."/>
            <person name="Wilson K."/>
            <person name="Scott D."/>
        </authorList>
    </citation>
    <scope>NUCLEOTIDE SEQUENCE [LARGE SCALE GENOMIC DNA]</scope>
    <source>
        <strain evidence="2">CB13b1a</strain>
    </source>
</reference>
<evidence type="ECO:0000313" key="1">
    <source>
        <dbReference type="EMBL" id="AWC68672.1"/>
    </source>
</evidence>
<dbReference type="RefSeq" id="WP_181242582.1">
    <property type="nucleotide sequence ID" value="NZ_CP023315.3"/>
</dbReference>
<dbReference type="EMBL" id="CP023315">
    <property type="protein sequence ID" value="AWC68672.1"/>
    <property type="molecule type" value="Genomic_DNA"/>
</dbReference>
<name>A0A2S1B7N7_CAUVI</name>
<sequence>MEALMISKTEDRFVLPVSLTVGSHVLHHPGFRRRRHA</sequence>
<dbReference type="Proteomes" id="UP000217311">
    <property type="component" value="Chromosome"/>
</dbReference>
<organism evidence="1 2">
    <name type="scientific">Caulobacter vibrioides</name>
    <name type="common">Caulobacter crescentus</name>
    <dbReference type="NCBI Taxonomy" id="155892"/>
    <lineage>
        <taxon>Bacteria</taxon>
        <taxon>Pseudomonadati</taxon>
        <taxon>Pseudomonadota</taxon>
        <taxon>Alphaproteobacteria</taxon>
        <taxon>Caulobacterales</taxon>
        <taxon>Caulobacteraceae</taxon>
        <taxon>Caulobacter</taxon>
    </lineage>
</organism>
<gene>
    <name evidence="1" type="ORF">CA606_20285</name>
</gene>